<keyword evidence="6" id="KW-1185">Reference proteome</keyword>
<evidence type="ECO:0000256" key="4">
    <source>
        <dbReference type="ARBA" id="ARBA00030169"/>
    </source>
</evidence>
<dbReference type="PANTHER" id="PTHR33254">
    <property type="entry name" value="4-HYDROXY-4-METHYL-2-OXOGLUTARATE ALDOLASE 3-RELATED"/>
    <property type="match status" value="1"/>
</dbReference>
<dbReference type="EMBL" id="JAHYBZ010000005">
    <property type="protein sequence ID" value="MBW6399283.1"/>
    <property type="molecule type" value="Genomic_DNA"/>
</dbReference>
<name>A0ABS7AAF6_9PROT</name>
<evidence type="ECO:0000256" key="3">
    <source>
        <dbReference type="ARBA" id="ARBA00029596"/>
    </source>
</evidence>
<dbReference type="RefSeq" id="WP_219763895.1">
    <property type="nucleotide sequence ID" value="NZ_JAHYBZ010000005.1"/>
</dbReference>
<dbReference type="Pfam" id="PF03737">
    <property type="entry name" value="RraA-like"/>
    <property type="match status" value="1"/>
</dbReference>
<dbReference type="PANTHER" id="PTHR33254:SF4">
    <property type="entry name" value="4-HYDROXY-4-METHYL-2-OXOGLUTARATE ALDOLASE 3-RELATED"/>
    <property type="match status" value="1"/>
</dbReference>
<dbReference type="Gene3D" id="3.50.30.40">
    <property type="entry name" value="Ribonuclease E inhibitor RraA/RraA-like"/>
    <property type="match status" value="1"/>
</dbReference>
<dbReference type="InterPro" id="IPR036704">
    <property type="entry name" value="RraA/RraA-like_sf"/>
</dbReference>
<accession>A0ABS7AAF6</accession>
<dbReference type="Proteomes" id="UP001196565">
    <property type="component" value="Unassembled WGS sequence"/>
</dbReference>
<gene>
    <name evidence="5" type="ORF">KPL78_15590</name>
</gene>
<comment type="cofactor">
    <cofactor evidence="1">
        <name>a divalent metal cation</name>
        <dbReference type="ChEBI" id="CHEBI:60240"/>
    </cofactor>
</comment>
<comment type="caution">
    <text evidence="5">The sequence shown here is derived from an EMBL/GenBank/DDBJ whole genome shotgun (WGS) entry which is preliminary data.</text>
</comment>
<dbReference type="CDD" id="cd16841">
    <property type="entry name" value="RraA_family"/>
    <property type="match status" value="1"/>
</dbReference>
<reference evidence="5 6" key="1">
    <citation type="submission" date="2021-07" db="EMBL/GenBank/DDBJ databases">
        <authorList>
            <person name="So Y."/>
        </authorList>
    </citation>
    <scope>NUCLEOTIDE SEQUENCE [LARGE SCALE GENOMIC DNA]</scope>
    <source>
        <strain evidence="5 6">HJA6</strain>
    </source>
</reference>
<protein>
    <recommendedName>
        <fullName evidence="2">Putative 4-hydroxy-4-methyl-2-oxoglutarate aldolase</fullName>
    </recommendedName>
    <alternativeName>
        <fullName evidence="3">Regulator of ribonuclease activity homolog</fullName>
    </alternativeName>
    <alternativeName>
        <fullName evidence="4">RraA-like protein</fullName>
    </alternativeName>
</protein>
<sequence>MMDAVTPADLSGRYAQVPVGVLSDVLAKAGAPYQVLSREMRAFAELPPFAGPAFCVRARRAMGGAPPVKDLRFDLYRQFRREAVLIMATGGYGLSAVLGENVAASLRQSGCVGIVTDGGYRDRDGIAALGMPMRACYLTPMSSGGQMAIAELDVTVTLPGEAYGTVEISPGDMVVGDADGVIVVPQRGLTTILEDAERLIVIEARTRSMIESGEDSEVAYKANERFGHIRRI</sequence>
<dbReference type="SUPFAM" id="SSF89562">
    <property type="entry name" value="RraA-like"/>
    <property type="match status" value="1"/>
</dbReference>
<evidence type="ECO:0000313" key="5">
    <source>
        <dbReference type="EMBL" id="MBW6399283.1"/>
    </source>
</evidence>
<evidence type="ECO:0000256" key="1">
    <source>
        <dbReference type="ARBA" id="ARBA00001968"/>
    </source>
</evidence>
<evidence type="ECO:0000313" key="6">
    <source>
        <dbReference type="Proteomes" id="UP001196565"/>
    </source>
</evidence>
<dbReference type="InterPro" id="IPR005493">
    <property type="entry name" value="RraA/RraA-like"/>
</dbReference>
<evidence type="ECO:0000256" key="2">
    <source>
        <dbReference type="ARBA" id="ARBA00016549"/>
    </source>
</evidence>
<organism evidence="5 6">
    <name type="scientific">Roseomonas alba</name>
    <dbReference type="NCBI Taxonomy" id="2846776"/>
    <lineage>
        <taxon>Bacteria</taxon>
        <taxon>Pseudomonadati</taxon>
        <taxon>Pseudomonadota</taxon>
        <taxon>Alphaproteobacteria</taxon>
        <taxon>Acetobacterales</taxon>
        <taxon>Roseomonadaceae</taxon>
        <taxon>Roseomonas</taxon>
    </lineage>
</organism>
<proteinExistence type="predicted"/>